<dbReference type="GeneID" id="87844641"/>
<gene>
    <name evidence="3" type="ORF">B0H64DRAFT_466443</name>
</gene>
<keyword evidence="1" id="KW-0175">Coiled coil</keyword>
<dbReference type="AlphaFoldDB" id="A0AAE0HBZ2"/>
<evidence type="ECO:0000256" key="2">
    <source>
        <dbReference type="SAM" id="MobiDB-lite"/>
    </source>
</evidence>
<feature type="region of interest" description="Disordered" evidence="2">
    <location>
        <begin position="69"/>
        <end position="93"/>
    </location>
</feature>
<evidence type="ECO:0000313" key="3">
    <source>
        <dbReference type="EMBL" id="KAK3293753.1"/>
    </source>
</evidence>
<comment type="caution">
    <text evidence="3">The sequence shown here is derived from an EMBL/GenBank/DDBJ whole genome shotgun (WGS) entry which is preliminary data.</text>
</comment>
<feature type="region of interest" description="Disordered" evidence="2">
    <location>
        <begin position="1"/>
        <end position="28"/>
    </location>
</feature>
<reference evidence="3" key="1">
    <citation type="journal article" date="2023" name="Mol. Phylogenet. Evol.">
        <title>Genome-scale phylogeny and comparative genomics of the fungal order Sordariales.</title>
        <authorList>
            <person name="Hensen N."/>
            <person name="Bonometti L."/>
            <person name="Westerberg I."/>
            <person name="Brannstrom I.O."/>
            <person name="Guillou S."/>
            <person name="Cros-Aarteil S."/>
            <person name="Calhoun S."/>
            <person name="Haridas S."/>
            <person name="Kuo A."/>
            <person name="Mondo S."/>
            <person name="Pangilinan J."/>
            <person name="Riley R."/>
            <person name="LaButti K."/>
            <person name="Andreopoulos B."/>
            <person name="Lipzen A."/>
            <person name="Chen C."/>
            <person name="Yan M."/>
            <person name="Daum C."/>
            <person name="Ng V."/>
            <person name="Clum A."/>
            <person name="Steindorff A."/>
            <person name="Ohm R.A."/>
            <person name="Martin F."/>
            <person name="Silar P."/>
            <person name="Natvig D.O."/>
            <person name="Lalanne C."/>
            <person name="Gautier V."/>
            <person name="Ament-Velasquez S.L."/>
            <person name="Kruys A."/>
            <person name="Hutchinson M.I."/>
            <person name="Powell A.J."/>
            <person name="Barry K."/>
            <person name="Miller A.N."/>
            <person name="Grigoriev I.V."/>
            <person name="Debuchy R."/>
            <person name="Gladieux P."/>
            <person name="Hiltunen Thoren M."/>
            <person name="Johannesson H."/>
        </authorList>
    </citation>
    <scope>NUCLEOTIDE SEQUENCE</scope>
    <source>
        <strain evidence="3">CBS 168.71</strain>
    </source>
</reference>
<dbReference type="RefSeq" id="XP_062657267.1">
    <property type="nucleotide sequence ID" value="XM_062807693.1"/>
</dbReference>
<organism evidence="3 4">
    <name type="scientific">Chaetomium fimeti</name>
    <dbReference type="NCBI Taxonomy" id="1854472"/>
    <lineage>
        <taxon>Eukaryota</taxon>
        <taxon>Fungi</taxon>
        <taxon>Dikarya</taxon>
        <taxon>Ascomycota</taxon>
        <taxon>Pezizomycotina</taxon>
        <taxon>Sordariomycetes</taxon>
        <taxon>Sordariomycetidae</taxon>
        <taxon>Sordariales</taxon>
        <taxon>Chaetomiaceae</taxon>
        <taxon>Chaetomium</taxon>
    </lineage>
</organism>
<sequence>MAPRPSYSAVAKGTAPAATLSPIPQTAKGTVPVAPVSLGLPVAKGTVPVAPVSLGLPIASIAPVLAGPSRAKGIPPDQSDQLDPSTPISPDRAHSRDKIIENLEAMQKGGHLNAETSTDVDQLLQKAREPSTDTDLLAMTVSELQKNQKLAAECEKLRSELHEMKFSLYMGDWISDIVNAVRAAERDMIEAKRNRRRGELRARGCSNSEIEKGLKGYAVWGVLSSFSAEESCTAIDTVLDEIKKWMARGPAAKNQPAPATPACDRLQSASADAGVDHKLSIQSFRLSRERNSLAHHSPPRLEKHLNEDKTRIDCRRLQNACKERKDELKGLLTKERFDVWERVIDGLFSLHVKRKKNGVLAQTAYAAKRIGEIKQGITTKEKREGAPKPDSTYEEGKWDDVLHTVLYALVELSAIDQETGTERGPGVAMVPIHIAVLNFGKYAAITTELVPFPCRRNTYPSSKIVIDEPQMLSPLKATTSSHDCAHAPRAFPHTITEIAVERNMIRAIFEALFTIAEGEIPKKSNVFPLDCLGVKRLKEEEIRFCIRHATLPLAIRKKPRSIREIRIFPALLFTRNCVHLLARFG</sequence>
<dbReference type="EMBL" id="JAUEPN010000006">
    <property type="protein sequence ID" value="KAK3293753.1"/>
    <property type="molecule type" value="Genomic_DNA"/>
</dbReference>
<keyword evidence="4" id="KW-1185">Reference proteome</keyword>
<evidence type="ECO:0000256" key="1">
    <source>
        <dbReference type="SAM" id="Coils"/>
    </source>
</evidence>
<feature type="compositionally biased region" description="Polar residues" evidence="2">
    <location>
        <begin position="78"/>
        <end position="88"/>
    </location>
</feature>
<evidence type="ECO:0000313" key="4">
    <source>
        <dbReference type="Proteomes" id="UP001278766"/>
    </source>
</evidence>
<reference evidence="3" key="2">
    <citation type="submission" date="2023-06" db="EMBL/GenBank/DDBJ databases">
        <authorList>
            <consortium name="Lawrence Berkeley National Laboratory"/>
            <person name="Haridas S."/>
            <person name="Hensen N."/>
            <person name="Bonometti L."/>
            <person name="Westerberg I."/>
            <person name="Brannstrom I.O."/>
            <person name="Guillou S."/>
            <person name="Cros-Aarteil S."/>
            <person name="Calhoun S."/>
            <person name="Kuo A."/>
            <person name="Mondo S."/>
            <person name="Pangilinan J."/>
            <person name="Riley R."/>
            <person name="Labutti K."/>
            <person name="Andreopoulos B."/>
            <person name="Lipzen A."/>
            <person name="Chen C."/>
            <person name="Yanf M."/>
            <person name="Daum C."/>
            <person name="Ng V."/>
            <person name="Clum A."/>
            <person name="Steindorff A."/>
            <person name="Ohm R."/>
            <person name="Martin F."/>
            <person name="Silar P."/>
            <person name="Natvig D."/>
            <person name="Lalanne C."/>
            <person name="Gautier V."/>
            <person name="Ament-Velasquez S.L."/>
            <person name="Kruys A."/>
            <person name="Hutchinson M.I."/>
            <person name="Powell A.J."/>
            <person name="Barry K."/>
            <person name="Miller A.N."/>
            <person name="Grigoriev I.V."/>
            <person name="Debuchy R."/>
            <person name="Gladieux P."/>
            <person name="Thoren M.H."/>
            <person name="Johannesson H."/>
        </authorList>
    </citation>
    <scope>NUCLEOTIDE SEQUENCE</scope>
    <source>
        <strain evidence="3">CBS 168.71</strain>
    </source>
</reference>
<proteinExistence type="predicted"/>
<name>A0AAE0HBZ2_9PEZI</name>
<protein>
    <submittedName>
        <fullName evidence="3">Uncharacterized protein</fullName>
    </submittedName>
</protein>
<feature type="coiled-coil region" evidence="1">
    <location>
        <begin position="147"/>
        <end position="201"/>
    </location>
</feature>
<accession>A0AAE0HBZ2</accession>
<dbReference type="Proteomes" id="UP001278766">
    <property type="component" value="Unassembled WGS sequence"/>
</dbReference>